<reference evidence="2" key="1">
    <citation type="submission" date="2020-05" db="UniProtKB">
        <authorList>
            <consortium name="EnsemblMetazoa"/>
        </authorList>
    </citation>
    <scope>IDENTIFICATION</scope>
    <source>
        <strain evidence="2">TTRI</strain>
    </source>
</reference>
<protein>
    <submittedName>
        <fullName evidence="2">Uncharacterized protein</fullName>
    </submittedName>
</protein>
<proteinExistence type="predicted"/>
<evidence type="ECO:0000256" key="1">
    <source>
        <dbReference type="SAM" id="MobiDB-lite"/>
    </source>
</evidence>
<dbReference type="EnsemblMetazoa" id="GAUT038521-RA">
    <property type="protein sequence ID" value="GAUT038521-PA"/>
    <property type="gene ID" value="GAUT038521"/>
</dbReference>
<sequence>MPQPVAGGYISLEGSRRPSNGQAIYQSTTEPTGPTSMLESMKRVLGQVVGSTTNAVSHDTDDLLNNTNGRQAIIISSSSIPYRNFNVEVSANKINFAFDQTLPKKRSQSSPGTYGGGMFQSNFLVNASVEKLVAAFMHLQQKDGSRTSSFLVMEWHRIVLMHDIVVCITLACEKCTYRKLWFEEFHSTRIEF</sequence>
<dbReference type="Proteomes" id="UP000078200">
    <property type="component" value="Unassembled WGS sequence"/>
</dbReference>
<accession>A0A1A9VIG0</accession>
<dbReference type="AlphaFoldDB" id="A0A1A9VIG0"/>
<evidence type="ECO:0000313" key="3">
    <source>
        <dbReference type="Proteomes" id="UP000078200"/>
    </source>
</evidence>
<dbReference type="VEuPathDB" id="VectorBase:GAUT038521"/>
<keyword evidence="3" id="KW-1185">Reference proteome</keyword>
<feature type="region of interest" description="Disordered" evidence="1">
    <location>
        <begin position="1"/>
        <end position="35"/>
    </location>
</feature>
<name>A0A1A9VIG0_GLOAU</name>
<feature type="compositionally biased region" description="Polar residues" evidence="1">
    <location>
        <begin position="17"/>
        <end position="35"/>
    </location>
</feature>
<evidence type="ECO:0000313" key="2">
    <source>
        <dbReference type="EnsemblMetazoa" id="GAUT038521-PA"/>
    </source>
</evidence>
<organism evidence="2 3">
    <name type="scientific">Glossina austeni</name>
    <name type="common">Savannah tsetse fly</name>
    <dbReference type="NCBI Taxonomy" id="7395"/>
    <lineage>
        <taxon>Eukaryota</taxon>
        <taxon>Metazoa</taxon>
        <taxon>Ecdysozoa</taxon>
        <taxon>Arthropoda</taxon>
        <taxon>Hexapoda</taxon>
        <taxon>Insecta</taxon>
        <taxon>Pterygota</taxon>
        <taxon>Neoptera</taxon>
        <taxon>Endopterygota</taxon>
        <taxon>Diptera</taxon>
        <taxon>Brachycera</taxon>
        <taxon>Muscomorpha</taxon>
        <taxon>Hippoboscoidea</taxon>
        <taxon>Glossinidae</taxon>
        <taxon>Glossina</taxon>
    </lineage>
</organism>